<protein>
    <submittedName>
        <fullName evidence="2">Uncharacterized protein</fullName>
    </submittedName>
</protein>
<dbReference type="AlphaFoldDB" id="W0FM92"/>
<sequence length="168" mass="17696">MAADGSSIFNKQAVERLRSPDDLDRYLRATTPGVWMVLSAVFVLSVGLLAWGIFGSVSASVSTTGASLNGKVYCMLDGEQVAQVHEGDSAYVENQQVRVARVSKIPLSTAEAKSFLSNDYLVEALMPGEWGYLVVLEGASVGGEGVPVTVSITTARIAPISLVLGGMQ</sequence>
<reference evidence="2" key="1">
    <citation type="journal article" date="2013" name="PLoS ONE">
        <title>Metagenomic insights into the carbohydrate-active enzymes carried by the microorganisms adhering to solid digesta in the rumen of cows.</title>
        <authorList>
            <person name="Wang L."/>
            <person name="Hatem A."/>
            <person name="Catalyurek U.V."/>
            <person name="Morrison M."/>
            <person name="Yu Z."/>
        </authorList>
    </citation>
    <scope>NUCLEOTIDE SEQUENCE</scope>
</reference>
<organism evidence="2">
    <name type="scientific">uncultured bacterium Contigcl_1738</name>
    <dbReference type="NCBI Taxonomy" id="1393655"/>
    <lineage>
        <taxon>Bacteria</taxon>
        <taxon>environmental samples</taxon>
    </lineage>
</organism>
<accession>W0FM92</accession>
<keyword evidence="1" id="KW-0472">Membrane</keyword>
<feature type="transmembrane region" description="Helical" evidence="1">
    <location>
        <begin position="33"/>
        <end position="54"/>
    </location>
</feature>
<evidence type="ECO:0000313" key="2">
    <source>
        <dbReference type="EMBL" id="AHF26023.1"/>
    </source>
</evidence>
<evidence type="ECO:0000256" key="1">
    <source>
        <dbReference type="SAM" id="Phobius"/>
    </source>
</evidence>
<dbReference type="EMBL" id="KC246863">
    <property type="protein sequence ID" value="AHF26023.1"/>
    <property type="molecule type" value="Genomic_DNA"/>
</dbReference>
<name>W0FM92_9BACT</name>
<keyword evidence="1" id="KW-0812">Transmembrane</keyword>
<proteinExistence type="predicted"/>
<keyword evidence="1" id="KW-1133">Transmembrane helix</keyword>